<protein>
    <submittedName>
        <fullName evidence="3">Transposase</fullName>
    </submittedName>
</protein>
<dbReference type="OrthoDB" id="5414302at2"/>
<comment type="caution">
    <text evidence="3">The sequence shown here is derived from an EMBL/GenBank/DDBJ whole genome shotgun (WGS) entry which is preliminary data.</text>
</comment>
<evidence type="ECO:0000259" key="2">
    <source>
        <dbReference type="Pfam" id="PF13683"/>
    </source>
</evidence>
<keyword evidence="4" id="KW-1185">Reference proteome</keyword>
<dbReference type="GO" id="GO:0015074">
    <property type="term" value="P:DNA integration"/>
    <property type="evidence" value="ECO:0007669"/>
    <property type="project" value="InterPro"/>
</dbReference>
<accession>A0A643F9Q0</accession>
<proteinExistence type="predicted"/>
<dbReference type="InterPro" id="IPR001584">
    <property type="entry name" value="Integrase_cat-core"/>
</dbReference>
<dbReference type="EMBL" id="VZPB01000040">
    <property type="protein sequence ID" value="KAB0579044.1"/>
    <property type="molecule type" value="Genomic_DNA"/>
</dbReference>
<feature type="region of interest" description="Disordered" evidence="1">
    <location>
        <begin position="1"/>
        <end position="25"/>
    </location>
</feature>
<gene>
    <name evidence="3" type="ORF">F7Q92_15270</name>
</gene>
<dbReference type="Proteomes" id="UP000430120">
    <property type="component" value="Unassembled WGS sequence"/>
</dbReference>
<evidence type="ECO:0000256" key="1">
    <source>
        <dbReference type="SAM" id="MobiDB-lite"/>
    </source>
</evidence>
<dbReference type="Pfam" id="PF13683">
    <property type="entry name" value="rve_3"/>
    <property type="match status" value="1"/>
</dbReference>
<reference evidence="3 4" key="1">
    <citation type="submission" date="2019-09" db="EMBL/GenBank/DDBJ databases">
        <title>Draft genome sequences of 48 bacterial type strains from the CCUG.</title>
        <authorList>
            <person name="Tunovic T."/>
            <person name="Pineiro-Iglesias B."/>
            <person name="Unosson C."/>
            <person name="Inganas E."/>
            <person name="Ohlen M."/>
            <person name="Cardew S."/>
            <person name="Jensie-Markopoulos S."/>
            <person name="Salva-Serra F."/>
            <person name="Jaen-Luchoro D."/>
            <person name="Karlsson R."/>
            <person name="Svensson-Stadler L."/>
            <person name="Chun J."/>
            <person name="Moore E."/>
        </authorList>
    </citation>
    <scope>NUCLEOTIDE SEQUENCE [LARGE SCALE GENOMIC DNA]</scope>
    <source>
        <strain evidence="3 4">CCUG 30977</strain>
    </source>
</reference>
<dbReference type="InterPro" id="IPR036397">
    <property type="entry name" value="RNaseH_sf"/>
</dbReference>
<evidence type="ECO:0000313" key="3">
    <source>
        <dbReference type="EMBL" id="KAB0579044.1"/>
    </source>
</evidence>
<organism evidence="3 4">
    <name type="scientific">Ideonella dechloratans</name>
    <dbReference type="NCBI Taxonomy" id="36863"/>
    <lineage>
        <taxon>Bacteria</taxon>
        <taxon>Pseudomonadati</taxon>
        <taxon>Pseudomonadota</taxon>
        <taxon>Betaproteobacteria</taxon>
        <taxon>Burkholderiales</taxon>
        <taxon>Sphaerotilaceae</taxon>
        <taxon>Ideonella</taxon>
    </lineage>
</organism>
<dbReference type="Gene3D" id="3.30.420.10">
    <property type="entry name" value="Ribonuclease H-like superfamily/Ribonuclease H"/>
    <property type="match status" value="1"/>
</dbReference>
<feature type="domain" description="Integrase catalytic" evidence="2">
    <location>
        <begin position="43"/>
        <end position="94"/>
    </location>
</feature>
<name>A0A643F9Q0_IDEDE</name>
<dbReference type="SUPFAM" id="SSF53098">
    <property type="entry name" value="Ribonuclease H-like"/>
    <property type="match status" value="1"/>
</dbReference>
<dbReference type="InterPro" id="IPR012337">
    <property type="entry name" value="RNaseH-like_sf"/>
</dbReference>
<sequence length="102" mass="12148">MAVSVRLIPGGERQQPLQSRHRRRGRWVRPASFDDTLSQALGNEQRFTQPRCPQTNGMVERFNGRLAQVLKSHRFNNAHDLETTLNWFVWLYNKYLPRVRWT</sequence>
<dbReference type="AlphaFoldDB" id="A0A643F9Q0"/>
<evidence type="ECO:0000313" key="4">
    <source>
        <dbReference type="Proteomes" id="UP000430120"/>
    </source>
</evidence>
<dbReference type="GO" id="GO:0003676">
    <property type="term" value="F:nucleic acid binding"/>
    <property type="evidence" value="ECO:0007669"/>
    <property type="project" value="InterPro"/>
</dbReference>